<feature type="compositionally biased region" description="Low complexity" evidence="1">
    <location>
        <begin position="8"/>
        <end position="34"/>
    </location>
</feature>
<evidence type="ECO:0000256" key="1">
    <source>
        <dbReference type="SAM" id="MobiDB-lite"/>
    </source>
</evidence>
<dbReference type="AlphaFoldDB" id="A0ABD2U353"/>
<feature type="region of interest" description="Disordered" evidence="1">
    <location>
        <begin position="65"/>
        <end position="147"/>
    </location>
</feature>
<feature type="compositionally biased region" description="Low complexity" evidence="1">
    <location>
        <begin position="121"/>
        <end position="139"/>
    </location>
</feature>
<dbReference type="Proteomes" id="UP001627284">
    <property type="component" value="Unassembled WGS sequence"/>
</dbReference>
<evidence type="ECO:0000313" key="3">
    <source>
        <dbReference type="Proteomes" id="UP001627284"/>
    </source>
</evidence>
<gene>
    <name evidence="2" type="ORF">AABB24_012487</name>
</gene>
<keyword evidence="3" id="KW-1185">Reference proteome</keyword>
<dbReference type="EMBL" id="JBJKTR010000007">
    <property type="protein sequence ID" value="KAL3363214.1"/>
    <property type="molecule type" value="Genomic_DNA"/>
</dbReference>
<accession>A0ABD2U353</accession>
<comment type="caution">
    <text evidence="2">The sequence shown here is derived from an EMBL/GenBank/DDBJ whole genome shotgun (WGS) entry which is preliminary data.</text>
</comment>
<feature type="compositionally biased region" description="Polar residues" evidence="1">
    <location>
        <begin position="110"/>
        <end position="120"/>
    </location>
</feature>
<dbReference type="EMBL" id="JBJKTR010000007">
    <property type="protein sequence ID" value="KAL3363213.1"/>
    <property type="molecule type" value="Genomic_DNA"/>
</dbReference>
<sequence length="147" mass="15450">PKETLNIFPSSSSSLRSAASPSYPSPSFSPFFPARQPPTKPAAAGLHRFSIRLLSSPPLFCSLSRSVSFSPDSNQQQLHLDSASRTATSWTAPAGQQPAAAADEDSSAPTRSSNNQQPGEQQPATPASSSSSQQQPTATNSGESYRK</sequence>
<feature type="non-terminal residue" evidence="2">
    <location>
        <position position="1"/>
    </location>
</feature>
<proteinExistence type="predicted"/>
<feature type="compositionally biased region" description="Low complexity" evidence="1">
    <location>
        <begin position="92"/>
        <end position="101"/>
    </location>
</feature>
<protein>
    <submittedName>
        <fullName evidence="2">Uncharacterized protein</fullName>
    </submittedName>
</protein>
<evidence type="ECO:0000313" key="2">
    <source>
        <dbReference type="EMBL" id="KAL3363214.1"/>
    </source>
</evidence>
<organism evidence="2 3">
    <name type="scientific">Solanum stoloniferum</name>
    <dbReference type="NCBI Taxonomy" id="62892"/>
    <lineage>
        <taxon>Eukaryota</taxon>
        <taxon>Viridiplantae</taxon>
        <taxon>Streptophyta</taxon>
        <taxon>Embryophyta</taxon>
        <taxon>Tracheophyta</taxon>
        <taxon>Spermatophyta</taxon>
        <taxon>Magnoliopsida</taxon>
        <taxon>eudicotyledons</taxon>
        <taxon>Gunneridae</taxon>
        <taxon>Pentapetalae</taxon>
        <taxon>asterids</taxon>
        <taxon>lamiids</taxon>
        <taxon>Solanales</taxon>
        <taxon>Solanaceae</taxon>
        <taxon>Solanoideae</taxon>
        <taxon>Solaneae</taxon>
        <taxon>Solanum</taxon>
    </lineage>
</organism>
<name>A0ABD2U353_9SOLN</name>
<feature type="compositionally biased region" description="Polar residues" evidence="1">
    <location>
        <begin position="67"/>
        <end position="91"/>
    </location>
</feature>
<feature type="region of interest" description="Disordered" evidence="1">
    <location>
        <begin position="1"/>
        <end position="43"/>
    </location>
</feature>
<reference evidence="2 3" key="1">
    <citation type="submission" date="2024-05" db="EMBL/GenBank/DDBJ databases">
        <title>De novo assembly of an allotetraploid wild potato.</title>
        <authorList>
            <person name="Hosaka A.J."/>
        </authorList>
    </citation>
    <scope>NUCLEOTIDE SEQUENCE [LARGE SCALE GENOMIC DNA]</scope>
    <source>
        <tissue evidence="2">Young leaves</tissue>
    </source>
</reference>